<keyword evidence="3" id="KW-1185">Reference proteome</keyword>
<sequence length="173" mass="19197">MQTKAAGYEGVEVFHTAMSDKVGTIEMLAEGTSGLNRVLEADVPGGSQQRIETVHATTVDQFLAERQLSRIGLLKIDVEGYEMNVLRGAQRAIASRSIDFILCECEFQDRPGEPHGDFFEIFSHLTQQGLRLVSVYTGGVDQNGWRFGDVLFRLEQSENGAFMNAPRSILAKR</sequence>
<dbReference type="InterPro" id="IPR053188">
    <property type="entry name" value="FkbM_Methyltransferase"/>
</dbReference>
<evidence type="ECO:0000313" key="2">
    <source>
        <dbReference type="EMBL" id="ANP36048.1"/>
    </source>
</evidence>
<name>A0A1B0ZPM1_9RHOB</name>
<dbReference type="InterPro" id="IPR029063">
    <property type="entry name" value="SAM-dependent_MTases_sf"/>
</dbReference>
<keyword evidence="2" id="KW-0808">Transferase</keyword>
<dbReference type="PANTHER" id="PTHR36973">
    <property type="entry name" value="SLL1456 PROTEIN-RELATED"/>
    <property type="match status" value="1"/>
</dbReference>
<dbReference type="PANTHER" id="PTHR36973:SF4">
    <property type="entry name" value="NODULATION PROTEIN"/>
    <property type="match status" value="1"/>
</dbReference>
<organism evidence="2 3">
    <name type="scientific">Phaeobacter gallaeciensis</name>
    <dbReference type="NCBI Taxonomy" id="60890"/>
    <lineage>
        <taxon>Bacteria</taxon>
        <taxon>Pseudomonadati</taxon>
        <taxon>Pseudomonadota</taxon>
        <taxon>Alphaproteobacteria</taxon>
        <taxon>Rhodobacterales</taxon>
        <taxon>Roseobacteraceae</taxon>
        <taxon>Phaeobacter</taxon>
    </lineage>
</organism>
<dbReference type="GO" id="GO:0032259">
    <property type="term" value="P:methylation"/>
    <property type="evidence" value="ECO:0007669"/>
    <property type="project" value="UniProtKB-KW"/>
</dbReference>
<gene>
    <name evidence="2" type="ORF">JL2886_01127</name>
</gene>
<dbReference type="InterPro" id="IPR006342">
    <property type="entry name" value="FkbM_mtfrase"/>
</dbReference>
<evidence type="ECO:0000259" key="1">
    <source>
        <dbReference type="Pfam" id="PF05050"/>
    </source>
</evidence>
<accession>A0A1B0ZPM1</accession>
<reference evidence="2 3" key="1">
    <citation type="submission" date="2016-04" db="EMBL/GenBank/DDBJ databases">
        <authorList>
            <person name="Evans L.H."/>
            <person name="Alamgir A."/>
            <person name="Owens N."/>
            <person name="Weber N.D."/>
            <person name="Virtaneva K."/>
            <person name="Barbian K."/>
            <person name="Babar A."/>
            <person name="Rosenke K."/>
        </authorList>
    </citation>
    <scope>NUCLEOTIDE SEQUENCE [LARGE SCALE GENOMIC DNA]</scope>
    <source>
        <strain evidence="2 3">JL2886</strain>
    </source>
</reference>
<dbReference type="Gene3D" id="3.40.50.150">
    <property type="entry name" value="Vaccinia Virus protein VP39"/>
    <property type="match status" value="1"/>
</dbReference>
<feature type="domain" description="Methyltransferase FkbM" evidence="1">
    <location>
        <begin position="31"/>
        <end position="131"/>
    </location>
</feature>
<dbReference type="GO" id="GO:0008171">
    <property type="term" value="F:O-methyltransferase activity"/>
    <property type="evidence" value="ECO:0007669"/>
    <property type="project" value="TreeGrafter"/>
</dbReference>
<evidence type="ECO:0000313" key="3">
    <source>
        <dbReference type="Proteomes" id="UP000092565"/>
    </source>
</evidence>
<protein>
    <submittedName>
        <fullName evidence="2">Methyltransferase FkbM</fullName>
    </submittedName>
</protein>
<proteinExistence type="predicted"/>
<dbReference type="EMBL" id="CP015124">
    <property type="protein sequence ID" value="ANP36048.1"/>
    <property type="molecule type" value="Genomic_DNA"/>
</dbReference>
<keyword evidence="2" id="KW-0489">Methyltransferase</keyword>
<dbReference type="NCBIfam" id="TIGR01444">
    <property type="entry name" value="fkbM_fam"/>
    <property type="match status" value="1"/>
</dbReference>
<dbReference type="Proteomes" id="UP000092565">
    <property type="component" value="Chromosome"/>
</dbReference>
<dbReference type="Pfam" id="PF05050">
    <property type="entry name" value="Methyltransf_21"/>
    <property type="match status" value="1"/>
</dbReference>
<dbReference type="AlphaFoldDB" id="A0A1B0ZPM1"/>
<dbReference type="SUPFAM" id="SSF53335">
    <property type="entry name" value="S-adenosyl-L-methionine-dependent methyltransferases"/>
    <property type="match status" value="1"/>
</dbReference>